<evidence type="ECO:0000313" key="1">
    <source>
        <dbReference type="EMBL" id="SBV94080.1"/>
    </source>
</evidence>
<dbReference type="AlphaFoldDB" id="A0A212J3R8"/>
<organism evidence="1">
    <name type="scientific">uncultured Dysgonomonas sp</name>
    <dbReference type="NCBI Taxonomy" id="206096"/>
    <lineage>
        <taxon>Bacteria</taxon>
        <taxon>Pseudomonadati</taxon>
        <taxon>Bacteroidota</taxon>
        <taxon>Bacteroidia</taxon>
        <taxon>Bacteroidales</taxon>
        <taxon>Dysgonomonadaceae</taxon>
        <taxon>Dysgonomonas</taxon>
        <taxon>environmental samples</taxon>
    </lineage>
</organism>
<proteinExistence type="predicted"/>
<gene>
    <name evidence="1" type="ORF">KL86DYS2_10663</name>
</gene>
<dbReference type="EMBL" id="FLUL01000001">
    <property type="protein sequence ID" value="SBV94080.1"/>
    <property type="molecule type" value="Genomic_DNA"/>
</dbReference>
<name>A0A212J3R8_9BACT</name>
<accession>A0A212J3R8</accession>
<reference evidence="1" key="1">
    <citation type="submission" date="2016-04" db="EMBL/GenBank/DDBJ databases">
        <authorList>
            <person name="Evans L.H."/>
            <person name="Alamgir A."/>
            <person name="Owens N."/>
            <person name="Weber N.D."/>
            <person name="Virtaneva K."/>
            <person name="Barbian K."/>
            <person name="Babar A."/>
            <person name="Rosenke K."/>
        </authorList>
    </citation>
    <scope>NUCLEOTIDE SEQUENCE</scope>
    <source>
        <strain evidence="1">86-2</strain>
    </source>
</reference>
<sequence length="47" mass="5249">MKYGIITVKLISCNKINEPCKIIKIKHLTKLGKGCILNASLSHKRVV</sequence>
<protein>
    <submittedName>
        <fullName evidence="1">Uncharacterized protein</fullName>
    </submittedName>
</protein>